<dbReference type="SUPFAM" id="SSF52540">
    <property type="entry name" value="P-loop containing nucleoside triphosphate hydrolases"/>
    <property type="match status" value="1"/>
</dbReference>
<accession>A0A158KH67</accession>
<dbReference type="PANTHER" id="PTHR13696">
    <property type="entry name" value="P-LOOP CONTAINING NUCLEOSIDE TRIPHOSPHATE HYDROLASE"/>
    <property type="match status" value="1"/>
</dbReference>
<dbReference type="CDD" id="cd02042">
    <property type="entry name" value="ParAB_family"/>
    <property type="match status" value="1"/>
</dbReference>
<dbReference type="Pfam" id="PF13614">
    <property type="entry name" value="AAA_31"/>
    <property type="match status" value="1"/>
</dbReference>
<dbReference type="InterPro" id="IPR025669">
    <property type="entry name" value="AAA_dom"/>
</dbReference>
<dbReference type="STRING" id="326475.AWB66_06182"/>
<dbReference type="PANTHER" id="PTHR13696:SF52">
    <property type="entry name" value="PARA FAMILY PROTEIN CT_582"/>
    <property type="match status" value="1"/>
</dbReference>
<keyword evidence="3" id="KW-1185">Reference proteome</keyword>
<name>A0A158KH67_9BURK</name>
<proteinExistence type="predicted"/>
<dbReference type="Gene3D" id="3.40.50.300">
    <property type="entry name" value="P-loop containing nucleotide triphosphate hydrolases"/>
    <property type="match status" value="1"/>
</dbReference>
<sequence length="404" mass="45052">MGNHMDIKLATPPIEVSPDDLVNLAGRSARMLERIRTQMLQPWPRKIAPFFPSSKLQELCGIDKARFSYLIKKGELPGGKQDKPGGARSFSLAETMQWVKAERKPMPRPEGKDGKVIAIGNFKGGVTKTTTSMVLAQGLSLRHGRKVLHIDMDPQGSATTLYGINPHAEVTGDQTILPVVEAYVNGETPDMSGLPQETYWNNLHLIPSSTDLFNAEFMLPARVHSSPDAKFWNVLNNALSGLKKEYDYIIIDTAPTLSYLTINALFAADGVIVPVMPDTLSFASMVQFWSLFSDMVSGMRQFGESAQDAKHFEFIDILVARMKDKSNSNASVVRDWVISTYGDRVLPVEIPDTEIARTTTNDFSTVYDFPSYDGNATLFRRIREAYDQVVDLVDSKACYLWEKE</sequence>
<gene>
    <name evidence="2" type="ORF">AWB66_06182</name>
</gene>
<organism evidence="2 3">
    <name type="scientific">Caballeronia telluris</name>
    <dbReference type="NCBI Taxonomy" id="326475"/>
    <lineage>
        <taxon>Bacteria</taxon>
        <taxon>Pseudomonadati</taxon>
        <taxon>Pseudomonadota</taxon>
        <taxon>Betaproteobacteria</taxon>
        <taxon>Burkholderiales</taxon>
        <taxon>Burkholderiaceae</taxon>
        <taxon>Caballeronia</taxon>
    </lineage>
</organism>
<dbReference type="RefSeq" id="WP_235021334.1">
    <property type="nucleotide sequence ID" value="NZ_FCNZ02000062.1"/>
</dbReference>
<comment type="caution">
    <text evidence="2">The sequence shown here is derived from an EMBL/GenBank/DDBJ whole genome shotgun (WGS) entry which is preliminary data.</text>
</comment>
<evidence type="ECO:0000313" key="3">
    <source>
        <dbReference type="Proteomes" id="UP000054717"/>
    </source>
</evidence>
<dbReference type="InterPro" id="IPR027417">
    <property type="entry name" value="P-loop_NTPase"/>
</dbReference>
<feature type="domain" description="AAA" evidence="1">
    <location>
        <begin position="115"/>
        <end position="293"/>
    </location>
</feature>
<dbReference type="InterPro" id="IPR050678">
    <property type="entry name" value="DNA_Partitioning_ATPase"/>
</dbReference>
<evidence type="ECO:0000313" key="2">
    <source>
        <dbReference type="EMBL" id="SAL80109.1"/>
    </source>
</evidence>
<protein>
    <submittedName>
        <fullName evidence="2">Cobyrinic acid a,c-diamide synthase</fullName>
    </submittedName>
</protein>
<dbReference type="AlphaFoldDB" id="A0A158KH67"/>
<dbReference type="Proteomes" id="UP000054717">
    <property type="component" value="Unassembled WGS sequence"/>
</dbReference>
<evidence type="ECO:0000259" key="1">
    <source>
        <dbReference type="Pfam" id="PF13614"/>
    </source>
</evidence>
<dbReference type="EMBL" id="FCNZ02000062">
    <property type="protein sequence ID" value="SAL80109.1"/>
    <property type="molecule type" value="Genomic_DNA"/>
</dbReference>
<reference evidence="2" key="1">
    <citation type="submission" date="2016-01" db="EMBL/GenBank/DDBJ databases">
        <authorList>
            <person name="Peeters Charlotte."/>
        </authorList>
    </citation>
    <scope>NUCLEOTIDE SEQUENCE</scope>
    <source>
        <strain evidence="2">LMG 22936</strain>
    </source>
</reference>